<evidence type="ECO:0000313" key="1">
    <source>
        <dbReference type="EMBL" id="GFG89952.1"/>
    </source>
</evidence>
<comment type="caution">
    <text evidence="1">The sequence shown here is derived from an EMBL/GenBank/DDBJ whole genome shotgun (WGS) entry which is preliminary data.</text>
</comment>
<organism evidence="1 2">
    <name type="scientific">Mycobacterium bourgelatii</name>
    <dbReference type="NCBI Taxonomy" id="1273442"/>
    <lineage>
        <taxon>Bacteria</taxon>
        <taxon>Bacillati</taxon>
        <taxon>Actinomycetota</taxon>
        <taxon>Actinomycetes</taxon>
        <taxon>Mycobacteriales</taxon>
        <taxon>Mycobacteriaceae</taxon>
        <taxon>Mycobacterium</taxon>
    </lineage>
</organism>
<evidence type="ECO:0000313" key="2">
    <source>
        <dbReference type="Proteomes" id="UP000465360"/>
    </source>
</evidence>
<sequence>MRENSATILSTVPLPAGADEHGAWADWDNTFRVVYTPETKIAGTSCTVFGSAVQLPDGSISHRDCGDAPHVMVQGDADGITTVQARELAAAIVATADLIDGWVSR</sequence>
<dbReference type="Proteomes" id="UP000465360">
    <property type="component" value="Unassembled WGS sequence"/>
</dbReference>
<accession>A0A7I9YN08</accession>
<dbReference type="AlphaFoldDB" id="A0A7I9YN08"/>
<protein>
    <submittedName>
        <fullName evidence="1">Uncharacterized protein</fullName>
    </submittedName>
</protein>
<gene>
    <name evidence="1" type="ORF">MBOU_19940</name>
</gene>
<dbReference type="EMBL" id="BLKZ01000001">
    <property type="protein sequence ID" value="GFG89952.1"/>
    <property type="molecule type" value="Genomic_DNA"/>
</dbReference>
<reference evidence="1 2" key="1">
    <citation type="journal article" date="2019" name="Emerg. Microbes Infect.">
        <title>Comprehensive subspecies identification of 175 nontuberculous mycobacteria species based on 7547 genomic profiles.</title>
        <authorList>
            <person name="Matsumoto Y."/>
            <person name="Kinjo T."/>
            <person name="Motooka D."/>
            <person name="Nabeya D."/>
            <person name="Jung N."/>
            <person name="Uechi K."/>
            <person name="Horii T."/>
            <person name="Iida T."/>
            <person name="Fujita J."/>
            <person name="Nakamura S."/>
        </authorList>
    </citation>
    <scope>NUCLEOTIDE SEQUENCE [LARGE SCALE GENOMIC DNA]</scope>
    <source>
        <strain evidence="1 2">JCM 30725</strain>
    </source>
</reference>
<dbReference type="RefSeq" id="WP_163710985.1">
    <property type="nucleotide sequence ID" value="NZ_BLKZ01000001.1"/>
</dbReference>
<proteinExistence type="predicted"/>
<name>A0A7I9YN08_MYCBU</name>
<keyword evidence="2" id="KW-1185">Reference proteome</keyword>